<feature type="signal peptide" evidence="1">
    <location>
        <begin position="1"/>
        <end position="20"/>
    </location>
</feature>
<dbReference type="Proteomes" id="UP000198940">
    <property type="component" value="Unassembled WGS sequence"/>
</dbReference>
<accession>A0A1M7ATJ6</accession>
<protein>
    <submittedName>
        <fullName evidence="3">YD repeat-containing protein</fullName>
    </submittedName>
</protein>
<evidence type="ECO:0000313" key="2">
    <source>
        <dbReference type="EMBL" id="SFC35921.1"/>
    </source>
</evidence>
<comment type="caution">
    <text evidence="3">The sequence shown here is derived from an EMBL/GenBank/DDBJ whole genome shotgun (WGS) entry which is preliminary data.</text>
</comment>
<dbReference type="EMBL" id="FRAT01000010">
    <property type="protein sequence ID" value="SHL46025.1"/>
    <property type="molecule type" value="Genomic_DNA"/>
</dbReference>
<feature type="chain" id="PRO_5009923851" evidence="1">
    <location>
        <begin position="21"/>
        <end position="1273"/>
    </location>
</feature>
<keyword evidence="5" id="KW-1185">Reference proteome</keyword>
<name>A0A1M7ATJ6_9FLAO</name>
<evidence type="ECO:0000256" key="1">
    <source>
        <dbReference type="SAM" id="SignalP"/>
    </source>
</evidence>
<evidence type="ECO:0000313" key="3">
    <source>
        <dbReference type="EMBL" id="SHL46025.1"/>
    </source>
</evidence>
<gene>
    <name evidence="2" type="ORF">SAMN04487891_109163</name>
    <name evidence="3" type="ORF">SAMN05216293_3536</name>
</gene>
<dbReference type="STRING" id="1055723.SAMN05216293_3536"/>
<dbReference type="AlphaFoldDB" id="A0A1M7ATJ6"/>
<keyword evidence="1" id="KW-0732">Signal</keyword>
<dbReference type="EMBL" id="FOKU01000009">
    <property type="protein sequence ID" value="SFC35921.1"/>
    <property type="molecule type" value="Genomic_DNA"/>
</dbReference>
<dbReference type="OrthoDB" id="1191296at2"/>
<proteinExistence type="predicted"/>
<evidence type="ECO:0000313" key="5">
    <source>
        <dbReference type="Proteomes" id="UP000198940"/>
    </source>
</evidence>
<sequence>MRKIQIIILFWMAFQFSLSAQNNQSNDIQAPELSPFSMGQGGIQGAIANSVQEVTGKVNFSVPIASIASRGVSYPVALTYNGSNVFEQAQYMNRFSTQSTLGVGWSLSHPKIMADHKGTASRDDDEYYLLDGANNTRLINTKKQVIQAPGTGDSYMDFELEKYAPYKVRYKIRNADFFDGYYITTNHDYWEITDDKGVTYIYGNTDNTRENVVAWGNWIGDSKNTSGDAKHTTGWNISKIQDQWGNNLTFTYSKIEGSFSSSGVNHTEASYLAQITASVGGKIVFGYGNKASTEYYEPHKEQSEPDAYQEHFETKYLSSVTTYDRENQLVYTYNLGYDIVKKYSSNDRNRYLTSITQEDKDGTTLPPLIYEYYTTGYNEGGLKKITYPTGGSITYTYTEKTAFNAGSASTLAEGTLAPGYYIVGRYVGEDYALRIMSNGTLNNNGRDDYQFKFEYDYWVGESWKRSEFIFPELVTVDEYNNSHEVENLKFTAGRDFFAFLIFNKSTDKGSLYLFHKNRDGVSWNKTEYRNLNLNCNNNYSNQFPYKDPALMSGDGFVAIGENESTYGRLYRYVWNGTSWNSDILNQGIGTYYYGATNNYIISLDENGNGTDLVTSATHPDYYYIHYLDSEKKWQTKSWSSAIDNTYTYVAATNAPSYFYASNSMAGFMADNNPEYILRWDTDYNLLAVDNYLGQETETYPLIPVMNNMFAIHTYASGLANRPIKAIGFNGSSWVSQSFSGNTTYGLGDNTLLTSFWTNSPNHQSYIYRYNPNTHQWSNSSIGPVTINYGKGFGLGFFVVNNYGYRMENTGTITSLGQISNYFQANNFVFNNLSGVYHEYNGGTNPNAPKQGSYFHMNKRNGSISQTILSVSSLNRNYGNRIIPQFGTDTQNYMSSNMFYLDGAYFERLVDAEVNKLVKNIVVSRLDIDNGDGEIRKILYTHNNGHTLPDDHSTFYGKVTVENKGLGSGNIGKTEKYFNTGEDDVQLAGLPTMVKVLNKNGLQVSETETVWKKFTKNFINSSYKTVGVGYYIRPETTIEKLIFGTDEVITETDYYYNSLGFLSSTSKVNSNGETETSSIQYAYQNYTFVNDRNMLAFPYETRTQINGDYVAVEQSIWKLESNRAYVYQNKSGSDYGTLRLNNKITKVDSYGNILESNNGQGIYKTVLYGYGNLYPVATIINATYSQVAAQLDVTYSQLQNLTGTLETELVKLPTRLPKSMVNINLYDKQGRVVRSLDERKEAVSFLYDSFGRLEYSTDANNKVIERKEYNYGSN</sequence>
<dbReference type="RefSeq" id="WP_143070735.1">
    <property type="nucleotide sequence ID" value="NZ_FOKU01000009.1"/>
</dbReference>
<reference evidence="3 4" key="1">
    <citation type="submission" date="2016-11" db="EMBL/GenBank/DDBJ databases">
        <authorList>
            <person name="Varghese N."/>
            <person name="Submissions S."/>
        </authorList>
    </citation>
    <scope>NUCLEOTIDE SEQUENCE [LARGE SCALE GENOMIC DNA]</scope>
    <source>
        <strain evidence="3 4">CGMCC 1.12174</strain>
        <strain evidence="2 5">DSM 26351</strain>
    </source>
</reference>
<organism evidence="3 4">
    <name type="scientific">Flagellimonas taeanensis</name>
    <dbReference type="NCBI Taxonomy" id="1005926"/>
    <lineage>
        <taxon>Bacteria</taxon>
        <taxon>Pseudomonadati</taxon>
        <taxon>Bacteroidota</taxon>
        <taxon>Flavobacteriia</taxon>
        <taxon>Flavobacteriales</taxon>
        <taxon>Flavobacteriaceae</taxon>
        <taxon>Flagellimonas</taxon>
    </lineage>
</organism>
<evidence type="ECO:0000313" key="4">
    <source>
        <dbReference type="Proteomes" id="UP000184031"/>
    </source>
</evidence>
<dbReference type="Proteomes" id="UP000184031">
    <property type="component" value="Unassembled WGS sequence"/>
</dbReference>